<proteinExistence type="predicted"/>
<sequence length="358" mass="40088">MDVEVIKPLTPLYRPDERFEISAQGLEAWRQSACYQRVVDFYRHYPPRSLFNEAGRALLHHLIVMQRPERVLEIGTMFAGTTEVLARAVWEAGRGHVETIDPFGAERCPALIDAFPAELRERITFEPVSSAMHFNAAVEWGRSYDFVLIDGQHELEFVAFDLTFTARLMRPGGLIVLDNIEQIGPRFATKDFLANNPDWIDVADVVRLMDPTAPLDEPVASFPETKNYILQAPPTYLVGAVPRSSGTVRAEGGRIEGIELDLVRPASGILHVQAYVRTWGPGTGTGGEERTHRQTFSIKADRGRLRLPLETPLLSQVADHVDLDRRLEIIVAFVGDADLALAAPPMPYPARPRADFQR</sequence>
<gene>
    <name evidence="1" type="ORF">RSO01_48710</name>
</gene>
<dbReference type="InterPro" id="IPR029063">
    <property type="entry name" value="SAM-dependent_MTases_sf"/>
</dbReference>
<dbReference type="EMBL" id="BKAJ01000085">
    <property type="protein sequence ID" value="GEP57705.1"/>
    <property type="molecule type" value="Genomic_DNA"/>
</dbReference>
<dbReference type="SUPFAM" id="SSF53335">
    <property type="entry name" value="S-adenosyl-L-methionine-dependent methyltransferases"/>
    <property type="match status" value="1"/>
</dbReference>
<dbReference type="Proteomes" id="UP000321058">
    <property type="component" value="Unassembled WGS sequence"/>
</dbReference>
<organism evidence="1 2">
    <name type="scientific">Reyranella soli</name>
    <dbReference type="NCBI Taxonomy" id="1230389"/>
    <lineage>
        <taxon>Bacteria</taxon>
        <taxon>Pseudomonadati</taxon>
        <taxon>Pseudomonadota</taxon>
        <taxon>Alphaproteobacteria</taxon>
        <taxon>Hyphomicrobiales</taxon>
        <taxon>Reyranellaceae</taxon>
        <taxon>Reyranella</taxon>
    </lineage>
</organism>
<keyword evidence="2" id="KW-1185">Reference proteome</keyword>
<dbReference type="AlphaFoldDB" id="A0A512NFI2"/>
<protein>
    <submittedName>
        <fullName evidence="1">Uncharacterized protein</fullName>
    </submittedName>
</protein>
<comment type="caution">
    <text evidence="1">The sequence shown here is derived from an EMBL/GenBank/DDBJ whole genome shotgun (WGS) entry which is preliminary data.</text>
</comment>
<evidence type="ECO:0000313" key="2">
    <source>
        <dbReference type="Proteomes" id="UP000321058"/>
    </source>
</evidence>
<dbReference type="Gene3D" id="3.40.50.150">
    <property type="entry name" value="Vaccinia Virus protein VP39"/>
    <property type="match status" value="1"/>
</dbReference>
<dbReference type="Pfam" id="PF13578">
    <property type="entry name" value="Methyltransf_24"/>
    <property type="match status" value="1"/>
</dbReference>
<reference evidence="1 2" key="1">
    <citation type="submission" date="2019-07" db="EMBL/GenBank/DDBJ databases">
        <title>Whole genome shotgun sequence of Reyranella soli NBRC 108950.</title>
        <authorList>
            <person name="Hosoyama A."/>
            <person name="Uohara A."/>
            <person name="Ohji S."/>
            <person name="Ichikawa N."/>
        </authorList>
    </citation>
    <scope>NUCLEOTIDE SEQUENCE [LARGE SCALE GENOMIC DNA]</scope>
    <source>
        <strain evidence="1 2">NBRC 108950</strain>
    </source>
</reference>
<accession>A0A512NFI2</accession>
<dbReference type="RefSeq" id="WP_147152253.1">
    <property type="nucleotide sequence ID" value="NZ_BKAJ01000085.1"/>
</dbReference>
<dbReference type="OrthoDB" id="9816424at2"/>
<name>A0A512NFI2_9HYPH</name>
<evidence type="ECO:0000313" key="1">
    <source>
        <dbReference type="EMBL" id="GEP57705.1"/>
    </source>
</evidence>